<dbReference type="HOGENOM" id="CLU_1180462_0_0_1"/>
<sequence>MSIYYFNHAKQLAITSVCSLPITTIPISLKSKLSNQNDFIDVFPILEPKNWSSINCLIFFRINSTISIETLPTHSNLISTFSNFNSTSNLKFTNPSKSTSTYYALKSLYPILNAPNPFSGKAVLLDGIPSKLSPQHVIQSLSHFGHSIINPQPCYSFPWPGSINPIQSKTPSITRHQIIYCHSNALAHHLAGQLHRSRPSWLPSSTSHHHQHHHQFSNQIKQGVIGWELKARVIY</sequence>
<dbReference type="AlphaFoldDB" id="F4S7J1"/>
<dbReference type="EMBL" id="GL883195">
    <property type="protein sequence ID" value="EGF97872.1"/>
    <property type="molecule type" value="Genomic_DNA"/>
</dbReference>
<dbReference type="RefSeq" id="XP_007418858.1">
    <property type="nucleotide sequence ID" value="XM_007418796.1"/>
</dbReference>
<name>F4S7J1_MELLP</name>
<evidence type="ECO:0000313" key="3">
    <source>
        <dbReference type="Proteomes" id="UP000001072"/>
    </source>
</evidence>
<dbReference type="Proteomes" id="UP000001072">
    <property type="component" value="Unassembled WGS sequence"/>
</dbReference>
<evidence type="ECO:0000313" key="1">
    <source>
        <dbReference type="EMBL" id="EGF97872.1"/>
    </source>
</evidence>
<evidence type="ECO:0000313" key="2">
    <source>
        <dbReference type="EMBL" id="EGF99385.1"/>
    </source>
</evidence>
<dbReference type="GeneID" id="18932458"/>
<reference evidence="2" key="2">
    <citation type="submission" date="2011-04" db="EMBL/GenBank/DDBJ databases">
        <title>Obligate Biotrophy Features Unraveled by the Genomic Analysis of the Rust Fungi, Melampsora larici-populina and Puccinia graminis f. sp. tritici.</title>
        <authorList>
            <consortium name="US DOE Joint Genome Institute (JGI-PGF)"/>
            <person name="Duplessis S."/>
            <person name="Cuomo C."/>
            <person name="Lin Y.-C."/>
            <person name="Aerts A."/>
            <person name="Tisserant E."/>
            <person name="Veneault-Fourrey C."/>
            <person name="Joly D."/>
            <person name="Hacquard S."/>
            <person name="Amselem J."/>
            <person name="Cantarel B."/>
            <person name="Readman C."/>
            <person name="Coutinho P."/>
            <person name="Feau N."/>
            <person name="Field M."/>
            <person name="Frey P."/>
            <person name="Gelhaye E."/>
            <person name="Goldberg J."/>
            <person name="Grabherr M."/>
            <person name="Kodira C."/>
            <person name="Kohler A."/>
            <person name="Kues U."/>
            <person name="Lindquist E."/>
            <person name="Lucas S."/>
            <person name="Mago R."/>
            <person name="Mauceli E."/>
            <person name="Morin E."/>
            <person name="Murat C."/>
            <person name="Pangilinan J."/>
            <person name="Park R."/>
            <person name="Pearson M."/>
            <person name="Quesneville H."/>
            <person name="Rouhier N."/>
            <person name="Sakthikumar S."/>
            <person name="Salamov A."/>
            <person name="Schmutz J."/>
            <person name="Selles B."/>
            <person name="Shapiro H."/>
            <person name="Tangay P."/>
            <person name="Tuskan G."/>
            <person name="Henrissat B."/>
            <person name="Van de Peer Y."/>
            <person name="Rouze P."/>
            <person name="Schein J."/>
            <person name="Ellis J."/>
            <person name="Dodds P."/>
            <person name="Zhong S."/>
            <person name="Hamelin R."/>
            <person name="Grigoriev I."/>
            <person name="Szabo L."/>
            <person name="Martin F."/>
        </authorList>
    </citation>
    <scope>NUCLEOTIDE SEQUENCE</scope>
    <source>
        <strain evidence="2">98AG31</strain>
    </source>
</reference>
<proteinExistence type="predicted"/>
<dbReference type="GeneID" id="18926202"/>
<reference evidence="3" key="1">
    <citation type="journal article" date="2011" name="Proc. Natl. Acad. Sci. U.S.A.">
        <title>Obligate biotrophy features unraveled by the genomic analysis of rust fungi.</title>
        <authorList>
            <person name="Duplessis S."/>
            <person name="Cuomo C.A."/>
            <person name="Lin Y.-C."/>
            <person name="Aerts A."/>
            <person name="Tisserant E."/>
            <person name="Veneault-Fourrey C."/>
            <person name="Joly D.L."/>
            <person name="Hacquard S."/>
            <person name="Amselem J."/>
            <person name="Cantarel B.L."/>
            <person name="Chiu R."/>
            <person name="Coutinho P.M."/>
            <person name="Feau N."/>
            <person name="Field M."/>
            <person name="Frey P."/>
            <person name="Gelhaye E."/>
            <person name="Goldberg J."/>
            <person name="Grabherr M.G."/>
            <person name="Kodira C.D."/>
            <person name="Kohler A."/>
            <person name="Kuees U."/>
            <person name="Lindquist E.A."/>
            <person name="Lucas S.M."/>
            <person name="Mago R."/>
            <person name="Mauceli E."/>
            <person name="Morin E."/>
            <person name="Murat C."/>
            <person name="Pangilinan J.L."/>
            <person name="Park R."/>
            <person name="Pearson M."/>
            <person name="Quesneville H."/>
            <person name="Rouhier N."/>
            <person name="Sakthikumar S."/>
            <person name="Salamov A.A."/>
            <person name="Schmutz J."/>
            <person name="Selles B."/>
            <person name="Shapiro H."/>
            <person name="Tanguay P."/>
            <person name="Tuskan G.A."/>
            <person name="Henrissat B."/>
            <person name="Van de Peer Y."/>
            <person name="Rouze P."/>
            <person name="Ellis J.G."/>
            <person name="Dodds P.N."/>
            <person name="Schein J.E."/>
            <person name="Zhong S."/>
            <person name="Hamelin R.C."/>
            <person name="Grigoriev I.V."/>
            <person name="Szabo L.J."/>
            <person name="Martin F."/>
        </authorList>
    </citation>
    <scope>NUCLEOTIDE SEQUENCE [LARGE SCALE GENOMIC DNA]</scope>
    <source>
        <strain evidence="3">98AG31 / pathotype 3-4-7</strain>
    </source>
</reference>
<gene>
    <name evidence="2" type="ORF">MELLADRAFT_118320</name>
    <name evidence="1" type="ORF">MELLADRAFT_73682</name>
</gene>
<dbReference type="VEuPathDB" id="FungiDB:MELLADRAFT_118320"/>
<keyword evidence="3" id="KW-1185">Reference proteome</keyword>
<accession>F4S7J1</accession>
<dbReference type="RefSeq" id="XP_007417400.1">
    <property type="nucleotide sequence ID" value="XM_007417338.1"/>
</dbReference>
<protein>
    <submittedName>
        <fullName evidence="2">Uncharacterized protein</fullName>
    </submittedName>
</protein>
<dbReference type="KEGG" id="mlr:MELLADRAFT_118320"/>
<organism evidence="3">
    <name type="scientific">Melampsora larici-populina (strain 98AG31 / pathotype 3-4-7)</name>
    <name type="common">Poplar leaf rust fungus</name>
    <dbReference type="NCBI Taxonomy" id="747676"/>
    <lineage>
        <taxon>Eukaryota</taxon>
        <taxon>Fungi</taxon>
        <taxon>Dikarya</taxon>
        <taxon>Basidiomycota</taxon>
        <taxon>Pucciniomycotina</taxon>
        <taxon>Pucciniomycetes</taxon>
        <taxon>Pucciniales</taxon>
        <taxon>Melampsoraceae</taxon>
        <taxon>Melampsora</taxon>
    </lineage>
</organism>
<dbReference type="OrthoDB" id="2506622at2759"/>
<dbReference type="KEGG" id="mlr:MELLADRAFT_73682"/>
<dbReference type="EMBL" id="GL883160">
    <property type="protein sequence ID" value="EGF99385.1"/>
    <property type="molecule type" value="Genomic_DNA"/>
</dbReference>
<dbReference type="VEuPathDB" id="FungiDB:MELLADRAFT_73682"/>